<comment type="caution">
    <text evidence="4">The sequence shown here is derived from an EMBL/GenBank/DDBJ whole genome shotgun (WGS) entry which is preliminary data.</text>
</comment>
<feature type="coiled-coil region" evidence="1">
    <location>
        <begin position="30"/>
        <end position="57"/>
    </location>
</feature>
<dbReference type="EMBL" id="JBHFNT010000112">
    <property type="protein sequence ID" value="MFB2835473.1"/>
    <property type="molecule type" value="Genomic_DNA"/>
</dbReference>
<dbReference type="InterPro" id="IPR050469">
    <property type="entry name" value="Diguanylate_Cyclase"/>
</dbReference>
<keyword evidence="1" id="KW-0175">Coiled coil</keyword>
<evidence type="ECO:0000313" key="5">
    <source>
        <dbReference type="Proteomes" id="UP001576780"/>
    </source>
</evidence>
<dbReference type="PROSITE" id="PS50046">
    <property type="entry name" value="PHYTOCHROME_2"/>
    <property type="match status" value="1"/>
</dbReference>
<gene>
    <name evidence="4" type="ORF">ACE1CA_13155</name>
</gene>
<dbReference type="SUPFAM" id="SSF55073">
    <property type="entry name" value="Nucleotide cyclase"/>
    <property type="match status" value="1"/>
</dbReference>
<dbReference type="InterPro" id="IPR043128">
    <property type="entry name" value="Rev_trsase/Diguanyl_cyclase"/>
</dbReference>
<dbReference type="RefSeq" id="WP_413277886.1">
    <property type="nucleotide sequence ID" value="NZ_JBHFNT010000112.1"/>
</dbReference>
<dbReference type="SMART" id="SM00065">
    <property type="entry name" value="GAF"/>
    <property type="match status" value="1"/>
</dbReference>
<dbReference type="Gene3D" id="3.30.70.270">
    <property type="match status" value="1"/>
</dbReference>
<dbReference type="PANTHER" id="PTHR45138">
    <property type="entry name" value="REGULATORY COMPONENTS OF SENSORY TRANSDUCTION SYSTEM"/>
    <property type="match status" value="1"/>
</dbReference>
<dbReference type="InterPro" id="IPR000160">
    <property type="entry name" value="GGDEF_dom"/>
</dbReference>
<protein>
    <submittedName>
        <fullName evidence="4">Sensor domain-containing diguanylate cyclase</fullName>
    </submittedName>
</protein>
<evidence type="ECO:0000256" key="1">
    <source>
        <dbReference type="SAM" id="Coils"/>
    </source>
</evidence>
<accession>A0ABV4WLC0</accession>
<proteinExistence type="predicted"/>
<feature type="domain" description="Phytochrome chromophore attachment site" evidence="2">
    <location>
        <begin position="73"/>
        <end position="209"/>
    </location>
</feature>
<dbReference type="InterPro" id="IPR029016">
    <property type="entry name" value="GAF-like_dom_sf"/>
</dbReference>
<keyword evidence="5" id="KW-1185">Reference proteome</keyword>
<name>A0ABV4WLC0_9CYAN</name>
<reference evidence="4 5" key="1">
    <citation type="submission" date="2024-09" db="EMBL/GenBank/DDBJ databases">
        <title>Floridaenema gen nov. (Aerosakkonemataceae, Aerosakkonematales ord. nov., Cyanobacteria) from benthic tropical and subtropical fresh waters, with the description of four new species.</title>
        <authorList>
            <person name="Moretto J.A."/>
            <person name="Berthold D.E."/>
            <person name="Lefler F.W."/>
            <person name="Huang I.-S."/>
            <person name="Laughinghouse H. IV."/>
        </authorList>
    </citation>
    <scope>NUCLEOTIDE SEQUENCE [LARGE SCALE GENOMIC DNA]</scope>
    <source>
        <strain evidence="4 5">BLCC-F167</strain>
    </source>
</reference>
<dbReference type="Proteomes" id="UP001576780">
    <property type="component" value="Unassembled WGS sequence"/>
</dbReference>
<dbReference type="Pfam" id="PF01590">
    <property type="entry name" value="GAF"/>
    <property type="match status" value="1"/>
</dbReference>
<dbReference type="PANTHER" id="PTHR45138:SF9">
    <property type="entry name" value="DIGUANYLATE CYCLASE DGCM-RELATED"/>
    <property type="match status" value="1"/>
</dbReference>
<dbReference type="InterPro" id="IPR029787">
    <property type="entry name" value="Nucleotide_cyclase"/>
</dbReference>
<dbReference type="PROSITE" id="PS50887">
    <property type="entry name" value="GGDEF"/>
    <property type="match status" value="1"/>
</dbReference>
<dbReference type="SMART" id="SM00267">
    <property type="entry name" value="GGDEF"/>
    <property type="match status" value="1"/>
</dbReference>
<dbReference type="Pfam" id="PF00990">
    <property type="entry name" value="GGDEF"/>
    <property type="match status" value="1"/>
</dbReference>
<dbReference type="CDD" id="cd01949">
    <property type="entry name" value="GGDEF"/>
    <property type="match status" value="1"/>
</dbReference>
<organism evidence="4 5">
    <name type="scientific">Floridaenema evergladense BLCC-F167</name>
    <dbReference type="NCBI Taxonomy" id="3153639"/>
    <lineage>
        <taxon>Bacteria</taxon>
        <taxon>Bacillati</taxon>
        <taxon>Cyanobacteriota</taxon>
        <taxon>Cyanophyceae</taxon>
        <taxon>Oscillatoriophycideae</taxon>
        <taxon>Aerosakkonematales</taxon>
        <taxon>Aerosakkonemataceae</taxon>
        <taxon>Floridanema</taxon>
        <taxon>Floridanema evergladense</taxon>
    </lineage>
</organism>
<evidence type="ECO:0000313" key="4">
    <source>
        <dbReference type="EMBL" id="MFB2835473.1"/>
    </source>
</evidence>
<feature type="domain" description="GGDEF" evidence="3">
    <location>
        <begin position="264"/>
        <end position="401"/>
    </location>
</feature>
<evidence type="ECO:0000259" key="3">
    <source>
        <dbReference type="PROSITE" id="PS50887"/>
    </source>
</evidence>
<dbReference type="NCBIfam" id="TIGR00254">
    <property type="entry name" value="GGDEF"/>
    <property type="match status" value="1"/>
</dbReference>
<evidence type="ECO:0000259" key="2">
    <source>
        <dbReference type="PROSITE" id="PS50046"/>
    </source>
</evidence>
<sequence length="412" mass="46683">MFVTLVLNCILLTWLHYRNAGKFQSAYKLLQAEIEERKQVEATLREAEEVLKQQTEQERMITAIAQNIRQSLDSTQVLNTTVAEVRQFLDTDRVFIYRFEPDWSGTIVIESVVPGLAPAVGTNIQDTYFIETCGEPYKNGRIQAIENIYTAGLTPCHVDLLARFQVKASLVVPILKGQQLWGLLVAYHCSNPRKWQQLEIDLLQKLATQVAIAIQQAELYHQLKIANKELKSLVNIDGLTKVANRRRFDEVLEQEWLILRREQLPLSLIFCDVDYFKLYNDTYGHPAGDECLKQIANKLQQVTKRPRDLVARYGGEEFAIILPNTPLTGAIHVAQEIQTKIKELAIAHDNSKVSNIVTLSLGVASMVPSLCTSPTTLLKSADRALYQAKEQGRDRVLACPNSEQFKLSTLDF</sequence>
<dbReference type="Gene3D" id="3.30.450.40">
    <property type="match status" value="1"/>
</dbReference>
<dbReference type="InterPro" id="IPR016132">
    <property type="entry name" value="Phyto_chromo_attachment"/>
</dbReference>
<dbReference type="SUPFAM" id="SSF55781">
    <property type="entry name" value="GAF domain-like"/>
    <property type="match status" value="1"/>
</dbReference>
<dbReference type="InterPro" id="IPR003018">
    <property type="entry name" value="GAF"/>
</dbReference>